<proteinExistence type="predicted"/>
<protein>
    <submittedName>
        <fullName evidence="4">Diguanylate cyclase (GGDEF)-like protein</fullName>
    </submittedName>
</protein>
<feature type="region of interest" description="Disordered" evidence="1">
    <location>
        <begin position="362"/>
        <end position="401"/>
    </location>
</feature>
<dbReference type="SUPFAM" id="SSF55073">
    <property type="entry name" value="Nucleotide cyclase"/>
    <property type="match status" value="1"/>
</dbReference>
<accession>A0ABX0TSK7</accession>
<dbReference type="Gene3D" id="3.30.70.270">
    <property type="match status" value="1"/>
</dbReference>
<organism evidence="4 5">
    <name type="scientific">Sphingomonas vulcanisoli</name>
    <dbReference type="NCBI Taxonomy" id="1658060"/>
    <lineage>
        <taxon>Bacteria</taxon>
        <taxon>Pseudomonadati</taxon>
        <taxon>Pseudomonadota</taxon>
        <taxon>Alphaproteobacteria</taxon>
        <taxon>Sphingomonadales</taxon>
        <taxon>Sphingomonadaceae</taxon>
        <taxon>Sphingomonas</taxon>
    </lineage>
</organism>
<dbReference type="PANTHER" id="PTHR44757">
    <property type="entry name" value="DIGUANYLATE CYCLASE DGCP"/>
    <property type="match status" value="1"/>
</dbReference>
<dbReference type="InterPro" id="IPR029787">
    <property type="entry name" value="Nucleotide_cyclase"/>
</dbReference>
<feature type="compositionally biased region" description="Low complexity" evidence="1">
    <location>
        <begin position="362"/>
        <end position="387"/>
    </location>
</feature>
<evidence type="ECO:0000313" key="5">
    <source>
        <dbReference type="Proteomes" id="UP000727456"/>
    </source>
</evidence>
<sequence length="429" mass="47640">MTRRPNTVFSEFNDVLTGLPNRALFHEQLERELRLAERRQGGVAVHCLDLDHFKSVNDALGHPVGDELLRLVAGRLSELPDDVFVARLGGDEFAVIQPLSGGIGHAGEVEMLGRRILDSLQPAGRIDKHEVDPRTSIGIAMAPDNGNDTETLLRNADLALHQAKESGRNTFRFFEAALNARAQARRSIEIDLKHAISSGELELYFQPLIDLKRDVISGFEALVRWRHPTRGLVPPIEFIPIAEETGLIVALGGWVMREACRQAAGWGGDIRVAVNVSTVQFQRPGFSQVVMQALQSSGLPPRRLEIEITESLFLDNADQTLKLLHDLRTLGVPSRSMISARDILRSVTYRVSPSIRSRSIALSSRPLRPSPAPRRSSARSSISPARSAWKRPPRVWRRSASSRNFGGWAAHRSKAICSASRCRQPRWQG</sequence>
<evidence type="ECO:0000256" key="1">
    <source>
        <dbReference type="SAM" id="MobiDB-lite"/>
    </source>
</evidence>
<feature type="domain" description="GGDEF" evidence="3">
    <location>
        <begin position="41"/>
        <end position="176"/>
    </location>
</feature>
<dbReference type="Pfam" id="PF00990">
    <property type="entry name" value="GGDEF"/>
    <property type="match status" value="1"/>
</dbReference>
<dbReference type="PANTHER" id="PTHR44757:SF2">
    <property type="entry name" value="BIOFILM ARCHITECTURE MAINTENANCE PROTEIN MBAA"/>
    <property type="match status" value="1"/>
</dbReference>
<evidence type="ECO:0000313" key="4">
    <source>
        <dbReference type="EMBL" id="NIJ08477.1"/>
    </source>
</evidence>
<dbReference type="CDD" id="cd01949">
    <property type="entry name" value="GGDEF"/>
    <property type="match status" value="1"/>
</dbReference>
<dbReference type="PROSITE" id="PS50883">
    <property type="entry name" value="EAL"/>
    <property type="match status" value="1"/>
</dbReference>
<dbReference type="InterPro" id="IPR000160">
    <property type="entry name" value="GGDEF_dom"/>
</dbReference>
<comment type="caution">
    <text evidence="4">The sequence shown here is derived from an EMBL/GenBank/DDBJ whole genome shotgun (WGS) entry which is preliminary data.</text>
</comment>
<name>A0ABX0TSK7_9SPHN</name>
<dbReference type="PROSITE" id="PS50887">
    <property type="entry name" value="GGDEF"/>
    <property type="match status" value="1"/>
</dbReference>
<evidence type="ECO:0000259" key="3">
    <source>
        <dbReference type="PROSITE" id="PS50887"/>
    </source>
</evidence>
<feature type="domain" description="EAL" evidence="2">
    <location>
        <begin position="185"/>
        <end position="429"/>
    </location>
</feature>
<dbReference type="InterPro" id="IPR052155">
    <property type="entry name" value="Biofilm_reg_signaling"/>
</dbReference>
<dbReference type="InterPro" id="IPR035919">
    <property type="entry name" value="EAL_sf"/>
</dbReference>
<dbReference type="NCBIfam" id="TIGR00254">
    <property type="entry name" value="GGDEF"/>
    <property type="match status" value="1"/>
</dbReference>
<dbReference type="Proteomes" id="UP000727456">
    <property type="component" value="Unassembled WGS sequence"/>
</dbReference>
<dbReference type="Pfam" id="PF00563">
    <property type="entry name" value="EAL"/>
    <property type="match status" value="1"/>
</dbReference>
<evidence type="ECO:0000259" key="2">
    <source>
        <dbReference type="PROSITE" id="PS50883"/>
    </source>
</evidence>
<gene>
    <name evidence="4" type="ORF">FHS31_002094</name>
</gene>
<reference evidence="4 5" key="1">
    <citation type="submission" date="2020-03" db="EMBL/GenBank/DDBJ databases">
        <title>Genomic Encyclopedia of Type Strains, Phase III (KMG-III): the genomes of soil and plant-associated and newly described type strains.</title>
        <authorList>
            <person name="Whitman W."/>
        </authorList>
    </citation>
    <scope>NUCLEOTIDE SEQUENCE [LARGE SCALE GENOMIC DNA]</scope>
    <source>
        <strain evidence="4 5">CECT 8804</strain>
    </source>
</reference>
<keyword evidence="5" id="KW-1185">Reference proteome</keyword>
<dbReference type="SMART" id="SM00267">
    <property type="entry name" value="GGDEF"/>
    <property type="match status" value="1"/>
</dbReference>
<dbReference type="SMART" id="SM00052">
    <property type="entry name" value="EAL"/>
    <property type="match status" value="1"/>
</dbReference>
<dbReference type="EMBL" id="JAAOZC010000004">
    <property type="protein sequence ID" value="NIJ08477.1"/>
    <property type="molecule type" value="Genomic_DNA"/>
</dbReference>
<dbReference type="CDD" id="cd01948">
    <property type="entry name" value="EAL"/>
    <property type="match status" value="1"/>
</dbReference>
<dbReference type="SUPFAM" id="SSF141868">
    <property type="entry name" value="EAL domain-like"/>
    <property type="match status" value="1"/>
</dbReference>
<dbReference type="InterPro" id="IPR043128">
    <property type="entry name" value="Rev_trsase/Diguanyl_cyclase"/>
</dbReference>
<dbReference type="InterPro" id="IPR001633">
    <property type="entry name" value="EAL_dom"/>
</dbReference>
<dbReference type="Gene3D" id="3.20.20.450">
    <property type="entry name" value="EAL domain"/>
    <property type="match status" value="1"/>
</dbReference>
<feature type="compositionally biased region" description="Basic residues" evidence="1">
    <location>
        <begin position="388"/>
        <end position="397"/>
    </location>
</feature>